<dbReference type="RefSeq" id="WP_072581162.1">
    <property type="nucleotide sequence ID" value="NZ_CP016020.1"/>
</dbReference>
<dbReference type="EMBL" id="CP016020">
    <property type="protein sequence ID" value="APH06363.1"/>
    <property type="molecule type" value="Genomic_DNA"/>
</dbReference>
<dbReference type="GO" id="GO:0006508">
    <property type="term" value="P:proteolysis"/>
    <property type="evidence" value="ECO:0007669"/>
    <property type="project" value="InterPro"/>
</dbReference>
<evidence type="ECO:0000259" key="8">
    <source>
        <dbReference type="Pfam" id="PF02163"/>
    </source>
</evidence>
<dbReference type="InterPro" id="IPR008915">
    <property type="entry name" value="Peptidase_M50"/>
</dbReference>
<keyword evidence="5 7" id="KW-1133">Transmembrane helix</keyword>
<feature type="transmembrane region" description="Helical" evidence="7">
    <location>
        <begin position="12"/>
        <end position="32"/>
    </location>
</feature>
<dbReference type="OrthoDB" id="849477at2"/>
<sequence length="166" mass="19079">MFGFEDFAVFLRAFFVIFPLVTIIHVLGHYFFAKLSGCHVKMIVGCGKKLFSIGPLEFRMFYFWYGGCEFTSIKATTKARNILIYLGGSIFNGLSILLMYSFIFEGIIESSNVTYQFLYFSIYTVFFALMPMDYPDGSPSDGKAILKIMRNKEIDHTTDCQWKQTS</sequence>
<evidence type="ECO:0000256" key="1">
    <source>
        <dbReference type="ARBA" id="ARBA00001947"/>
    </source>
</evidence>
<organism evidence="9 10">
    <name type="scientific">Bacillus weihaiensis</name>
    <dbReference type="NCBI Taxonomy" id="1547283"/>
    <lineage>
        <taxon>Bacteria</taxon>
        <taxon>Bacillati</taxon>
        <taxon>Bacillota</taxon>
        <taxon>Bacilli</taxon>
        <taxon>Bacillales</taxon>
        <taxon>Bacillaceae</taxon>
        <taxon>Bacillus</taxon>
    </lineage>
</organism>
<evidence type="ECO:0000256" key="3">
    <source>
        <dbReference type="ARBA" id="ARBA00007931"/>
    </source>
</evidence>
<evidence type="ECO:0000256" key="6">
    <source>
        <dbReference type="ARBA" id="ARBA00023136"/>
    </source>
</evidence>
<evidence type="ECO:0000256" key="5">
    <source>
        <dbReference type="ARBA" id="ARBA00022989"/>
    </source>
</evidence>
<keyword evidence="6 7" id="KW-0472">Membrane</keyword>
<feature type="transmembrane region" description="Helical" evidence="7">
    <location>
        <begin position="115"/>
        <end position="134"/>
    </location>
</feature>
<dbReference type="Pfam" id="PF02163">
    <property type="entry name" value="Peptidase_M50"/>
    <property type="match status" value="1"/>
</dbReference>
<dbReference type="AlphaFoldDB" id="A0A1L3MVJ9"/>
<proteinExistence type="inferred from homology"/>
<comment type="subcellular location">
    <subcellularLocation>
        <location evidence="2">Membrane</location>
        <topology evidence="2">Multi-pass membrane protein</topology>
    </subcellularLocation>
</comment>
<reference evidence="9 10" key="1">
    <citation type="journal article" date="2016" name="Sci. Rep.">
        <title>Complete genome sequence and transcriptomic analysis of a novel marine strain Bacillus weihaiensis reveals the mechanism of brown algae degradation.</title>
        <authorList>
            <person name="Zhu Y."/>
            <person name="Chen P."/>
            <person name="Bao Y."/>
            <person name="Men Y."/>
            <person name="Zeng Y."/>
            <person name="Yang J."/>
            <person name="Sun J."/>
            <person name="Sun Y."/>
        </authorList>
    </citation>
    <scope>NUCLEOTIDE SEQUENCE [LARGE SCALE GENOMIC DNA]</scope>
    <source>
        <strain evidence="9 10">Alg07</strain>
    </source>
</reference>
<keyword evidence="10" id="KW-1185">Reference proteome</keyword>
<evidence type="ECO:0000313" key="10">
    <source>
        <dbReference type="Proteomes" id="UP000181936"/>
    </source>
</evidence>
<dbReference type="STRING" id="1547283.A9C19_17405"/>
<keyword evidence="4 7" id="KW-0812">Transmembrane</keyword>
<dbReference type="KEGG" id="bwh:A9C19_17405"/>
<evidence type="ECO:0000256" key="4">
    <source>
        <dbReference type="ARBA" id="ARBA00022692"/>
    </source>
</evidence>
<feature type="transmembrane region" description="Helical" evidence="7">
    <location>
        <begin position="82"/>
        <end position="103"/>
    </location>
</feature>
<comment type="similarity">
    <text evidence="3">Belongs to the peptidase M50B family.</text>
</comment>
<feature type="domain" description="Peptidase M50" evidence="8">
    <location>
        <begin position="13"/>
        <end position="106"/>
    </location>
</feature>
<evidence type="ECO:0000313" key="9">
    <source>
        <dbReference type="EMBL" id="APH06363.1"/>
    </source>
</evidence>
<gene>
    <name evidence="9" type="ORF">A9C19_17405</name>
</gene>
<comment type="cofactor">
    <cofactor evidence="1">
        <name>Zn(2+)</name>
        <dbReference type="ChEBI" id="CHEBI:29105"/>
    </cofactor>
</comment>
<dbReference type="Proteomes" id="UP000181936">
    <property type="component" value="Chromosome"/>
</dbReference>
<evidence type="ECO:0000256" key="7">
    <source>
        <dbReference type="SAM" id="Phobius"/>
    </source>
</evidence>
<dbReference type="GO" id="GO:0016020">
    <property type="term" value="C:membrane"/>
    <property type="evidence" value="ECO:0007669"/>
    <property type="project" value="UniProtKB-SubCell"/>
</dbReference>
<evidence type="ECO:0000256" key="2">
    <source>
        <dbReference type="ARBA" id="ARBA00004141"/>
    </source>
</evidence>
<accession>A0A1L3MVJ9</accession>
<protein>
    <recommendedName>
        <fullName evidence="8">Peptidase M50 domain-containing protein</fullName>
    </recommendedName>
</protein>
<name>A0A1L3MVJ9_9BACI</name>